<gene>
    <name evidence="1" type="ORF">AVDCRST_MAG82-2183</name>
</gene>
<evidence type="ECO:0000313" key="1">
    <source>
        <dbReference type="EMBL" id="CAA9432024.1"/>
    </source>
</evidence>
<dbReference type="InterPro" id="IPR051135">
    <property type="entry name" value="Gal/GlcNAc/GalNAc_ST"/>
</dbReference>
<reference evidence="1" key="1">
    <citation type="submission" date="2020-02" db="EMBL/GenBank/DDBJ databases">
        <authorList>
            <person name="Meier V. D."/>
        </authorList>
    </citation>
    <scope>NUCLEOTIDE SEQUENCE</scope>
    <source>
        <strain evidence="1">AVDCRST_MAG82</strain>
    </source>
</reference>
<dbReference type="GO" id="GO:0006044">
    <property type="term" value="P:N-acetylglucosamine metabolic process"/>
    <property type="evidence" value="ECO:0007669"/>
    <property type="project" value="TreeGrafter"/>
</dbReference>
<dbReference type="PANTHER" id="PTHR10704:SF44">
    <property type="entry name" value="LD35051P-RELATED"/>
    <property type="match status" value="1"/>
</dbReference>
<dbReference type="GO" id="GO:0001517">
    <property type="term" value="F:N-acetylglucosamine 6-O-sulfotransferase activity"/>
    <property type="evidence" value="ECO:0007669"/>
    <property type="project" value="TreeGrafter"/>
</dbReference>
<dbReference type="EMBL" id="CADCVA010000297">
    <property type="protein sequence ID" value="CAA9432024.1"/>
    <property type="molecule type" value="Genomic_DNA"/>
</dbReference>
<dbReference type="AlphaFoldDB" id="A0A6J4Q3D6"/>
<dbReference type="Pfam" id="PF13469">
    <property type="entry name" value="Sulfotransfer_3"/>
    <property type="match status" value="1"/>
</dbReference>
<dbReference type="SUPFAM" id="SSF52540">
    <property type="entry name" value="P-loop containing nucleoside triphosphate hydrolases"/>
    <property type="match status" value="1"/>
</dbReference>
<organism evidence="1">
    <name type="scientific">uncultured Rubrobacteraceae bacterium</name>
    <dbReference type="NCBI Taxonomy" id="349277"/>
    <lineage>
        <taxon>Bacteria</taxon>
        <taxon>Bacillati</taxon>
        <taxon>Actinomycetota</taxon>
        <taxon>Rubrobacteria</taxon>
        <taxon>Rubrobacterales</taxon>
        <taxon>Rubrobacteraceae</taxon>
        <taxon>environmental samples</taxon>
    </lineage>
</organism>
<dbReference type="Gene3D" id="3.40.50.300">
    <property type="entry name" value="P-loop containing nucleotide triphosphate hydrolases"/>
    <property type="match status" value="1"/>
</dbReference>
<proteinExistence type="predicted"/>
<accession>A0A6J4Q3D6</accession>
<sequence>MNNGAASPVKVLYVAGLGRSGSTILANTLGQVEGFFSGGELNFIWKHALIENRLCGCGNPSRECPFWGPVFEGEFGGQSEALAREMMRLQYSGARTRHIPSMLTEGGRRKIRERLGKFLDNTGRLYGAIRSVSGGRVIVDTSKEPAYGYALGMAPGIDLRVLHLIRDPRAAAYSWAKKKPQPDSPEREFMHRKTPTQSAVLWDAWNAAIEALWRDTPESYLRLRYEDFIADPRGSFREILKLVGEEDADLPLEGEREVKLGISHTVSGNPNRFDTGTVELRQDRAWQEKMKPRDKALVTAGTLPLLKRYKYPLAFG</sequence>
<name>A0A6J4Q3D6_9ACTN</name>
<protein>
    <submittedName>
        <fullName evidence="1">Uncharacterized protein</fullName>
    </submittedName>
</protein>
<dbReference type="GO" id="GO:0006790">
    <property type="term" value="P:sulfur compound metabolic process"/>
    <property type="evidence" value="ECO:0007669"/>
    <property type="project" value="TreeGrafter"/>
</dbReference>
<dbReference type="InterPro" id="IPR027417">
    <property type="entry name" value="P-loop_NTPase"/>
</dbReference>
<dbReference type="PANTHER" id="PTHR10704">
    <property type="entry name" value="CARBOHYDRATE SULFOTRANSFERASE"/>
    <property type="match status" value="1"/>
</dbReference>